<reference evidence="18 19" key="1">
    <citation type="journal article" date="2015" name="Genome Biol. Evol.">
        <title>Distinctive Genome Reduction Rates Revealed by Genomic Analyses of Two Coxiella-Like Endosymbionts in Ticks.</title>
        <authorList>
            <person name="Gottlieb Y."/>
            <person name="Lalzar I."/>
            <person name="Klasson L."/>
        </authorList>
    </citation>
    <scope>NUCLEOTIDE SEQUENCE [LARGE SCALE GENOMIC DNA]</scope>
    <source>
        <strain evidence="18 19">CRt</strain>
    </source>
</reference>
<evidence type="ECO:0000256" key="9">
    <source>
        <dbReference type="ARBA" id="ARBA00022989"/>
    </source>
</evidence>
<evidence type="ECO:0000256" key="8">
    <source>
        <dbReference type="ARBA" id="ARBA00022692"/>
    </source>
</evidence>
<dbReference type="InterPro" id="IPR050324">
    <property type="entry name" value="CDP-alcohol_PTase-I"/>
</dbReference>
<sequence>MNIAIFLTLTRLSSIPIFGLFYYLPFRWAHPVAAIIFVFAALTDWLDGYVARSLSQATDLGAFLDPVADKLLVGAALVLVVGECYVGYLAIPGAIIICREIIISALREWMAELGKCTSMAVTFLSKIKTTLQMISLILLIWYVPGAPSWILLSGVIFLWVAALLTIWTMVLYLKIAWQDLTTSHER</sequence>
<gene>
    <name evidence="18" type="primary">pgsA</name>
    <name evidence="18" type="ORF">CleRT_08380</name>
</gene>
<dbReference type="EC" id="2.7.8.5" evidence="4 15"/>
<feature type="transmembrane region" description="Helical" evidence="17">
    <location>
        <begin position="149"/>
        <end position="173"/>
    </location>
</feature>
<evidence type="ECO:0000256" key="14">
    <source>
        <dbReference type="ARBA" id="ARBA00048586"/>
    </source>
</evidence>
<proteinExistence type="inferred from homology"/>
<dbReference type="NCBIfam" id="TIGR00560">
    <property type="entry name" value="pgsA"/>
    <property type="match status" value="1"/>
</dbReference>
<keyword evidence="12" id="KW-0594">Phospholipid biosynthesis</keyword>
<dbReference type="PIRSF" id="PIRSF000847">
    <property type="entry name" value="Phos_ph_gly_syn"/>
    <property type="match status" value="1"/>
</dbReference>
<feature type="transmembrane region" description="Helical" evidence="17">
    <location>
        <begin position="71"/>
        <end position="98"/>
    </location>
</feature>
<evidence type="ECO:0000256" key="13">
    <source>
        <dbReference type="ARBA" id="ARBA00023264"/>
    </source>
</evidence>
<dbReference type="InterPro" id="IPR004570">
    <property type="entry name" value="Phosphatidylglycerol_P_synth"/>
</dbReference>
<feature type="transmembrane region" description="Helical" evidence="17">
    <location>
        <begin position="31"/>
        <end position="51"/>
    </location>
</feature>
<evidence type="ECO:0000256" key="12">
    <source>
        <dbReference type="ARBA" id="ARBA00023209"/>
    </source>
</evidence>
<evidence type="ECO:0000256" key="4">
    <source>
        <dbReference type="ARBA" id="ARBA00013170"/>
    </source>
</evidence>
<dbReference type="EMBL" id="CP011126">
    <property type="protein sequence ID" value="AKQ33623.1"/>
    <property type="molecule type" value="Genomic_DNA"/>
</dbReference>
<keyword evidence="9 17" id="KW-1133">Transmembrane helix</keyword>
<keyword evidence="13" id="KW-1208">Phospholipid metabolism</keyword>
<dbReference type="Pfam" id="PF01066">
    <property type="entry name" value="CDP-OH_P_transf"/>
    <property type="match status" value="1"/>
</dbReference>
<dbReference type="Gene3D" id="1.20.120.1760">
    <property type="match status" value="1"/>
</dbReference>
<name>A0ABM5UUL6_9COXI</name>
<evidence type="ECO:0000256" key="16">
    <source>
        <dbReference type="RuleBase" id="RU003750"/>
    </source>
</evidence>
<comment type="pathway">
    <text evidence="2">Phospholipid metabolism; phosphatidylglycerol biosynthesis; phosphatidylglycerol from CDP-diacylglycerol: step 1/2.</text>
</comment>
<dbReference type="PANTHER" id="PTHR14269:SF62">
    <property type="entry name" value="CDP-DIACYLGLYCEROL--GLYCEROL-3-PHOSPHATE 3-PHOSPHATIDYLTRANSFERASE 1, CHLOROPLASTIC"/>
    <property type="match status" value="1"/>
</dbReference>
<protein>
    <recommendedName>
        <fullName evidence="5 15">CDP-diacylglycerol--glycerol-3-phosphate 3-phosphatidyltransferase</fullName>
        <ecNumber evidence="4 15">2.7.8.5</ecNumber>
    </recommendedName>
</protein>
<evidence type="ECO:0000256" key="17">
    <source>
        <dbReference type="SAM" id="Phobius"/>
    </source>
</evidence>
<evidence type="ECO:0000256" key="10">
    <source>
        <dbReference type="ARBA" id="ARBA00023098"/>
    </source>
</evidence>
<evidence type="ECO:0000256" key="1">
    <source>
        <dbReference type="ARBA" id="ARBA00004141"/>
    </source>
</evidence>
<evidence type="ECO:0000256" key="3">
    <source>
        <dbReference type="ARBA" id="ARBA00010441"/>
    </source>
</evidence>
<evidence type="ECO:0000256" key="7">
    <source>
        <dbReference type="ARBA" id="ARBA00022679"/>
    </source>
</evidence>
<comment type="catalytic activity">
    <reaction evidence="14">
        <text>a CDP-1,2-diacyl-sn-glycerol + sn-glycerol 3-phosphate = a 1,2-diacyl-sn-glycero-3-phospho-(1'-sn-glycero-3'-phosphate) + CMP + H(+)</text>
        <dbReference type="Rhea" id="RHEA:12593"/>
        <dbReference type="ChEBI" id="CHEBI:15378"/>
        <dbReference type="ChEBI" id="CHEBI:57597"/>
        <dbReference type="ChEBI" id="CHEBI:58332"/>
        <dbReference type="ChEBI" id="CHEBI:60110"/>
        <dbReference type="ChEBI" id="CHEBI:60377"/>
        <dbReference type="EC" id="2.7.8.5"/>
    </reaction>
</comment>
<evidence type="ECO:0000256" key="6">
    <source>
        <dbReference type="ARBA" id="ARBA00022516"/>
    </source>
</evidence>
<keyword evidence="11 17" id="KW-0472">Membrane</keyword>
<keyword evidence="8 17" id="KW-0812">Transmembrane</keyword>
<keyword evidence="10" id="KW-0443">Lipid metabolism</keyword>
<keyword evidence="7 16" id="KW-0808">Transferase</keyword>
<dbReference type="InterPro" id="IPR000462">
    <property type="entry name" value="CDP-OH_P_trans"/>
</dbReference>
<dbReference type="InterPro" id="IPR048254">
    <property type="entry name" value="CDP_ALCOHOL_P_TRANSF_CS"/>
</dbReference>
<evidence type="ECO:0000256" key="2">
    <source>
        <dbReference type="ARBA" id="ARBA00005042"/>
    </source>
</evidence>
<keyword evidence="6" id="KW-0444">Lipid biosynthesis</keyword>
<organism evidence="18 19">
    <name type="scientific">Candidatus Coxiella mudrowiae</name>
    <dbReference type="NCBI Taxonomy" id="2054173"/>
    <lineage>
        <taxon>Bacteria</taxon>
        <taxon>Pseudomonadati</taxon>
        <taxon>Pseudomonadota</taxon>
        <taxon>Gammaproteobacteria</taxon>
        <taxon>Legionellales</taxon>
        <taxon>Coxiellaceae</taxon>
        <taxon>Coxiella</taxon>
    </lineage>
</organism>
<keyword evidence="19" id="KW-1185">Reference proteome</keyword>
<feature type="transmembrane region" description="Helical" evidence="17">
    <location>
        <begin position="119"/>
        <end position="143"/>
    </location>
</feature>
<dbReference type="Proteomes" id="UP000063965">
    <property type="component" value="Chromosome"/>
</dbReference>
<dbReference type="InterPro" id="IPR043130">
    <property type="entry name" value="CDP-OH_PTrfase_TM_dom"/>
</dbReference>
<evidence type="ECO:0000256" key="15">
    <source>
        <dbReference type="NCBIfam" id="TIGR00560"/>
    </source>
</evidence>
<evidence type="ECO:0000313" key="18">
    <source>
        <dbReference type="EMBL" id="AKQ33623.1"/>
    </source>
</evidence>
<dbReference type="RefSeq" id="WP_048875220.1">
    <property type="nucleotide sequence ID" value="NZ_CP011126.1"/>
</dbReference>
<evidence type="ECO:0000256" key="5">
    <source>
        <dbReference type="ARBA" id="ARBA00014944"/>
    </source>
</evidence>
<evidence type="ECO:0000313" key="19">
    <source>
        <dbReference type="Proteomes" id="UP000063965"/>
    </source>
</evidence>
<evidence type="ECO:0000256" key="11">
    <source>
        <dbReference type="ARBA" id="ARBA00023136"/>
    </source>
</evidence>
<comment type="similarity">
    <text evidence="3 16">Belongs to the CDP-alcohol phosphatidyltransferase class-I family.</text>
</comment>
<accession>A0ABM5UUL6</accession>
<dbReference type="PANTHER" id="PTHR14269">
    <property type="entry name" value="CDP-DIACYLGLYCEROL--GLYCEROL-3-PHOSPHATE 3-PHOSPHATIDYLTRANSFERASE-RELATED"/>
    <property type="match status" value="1"/>
</dbReference>
<dbReference type="PROSITE" id="PS00379">
    <property type="entry name" value="CDP_ALCOHOL_P_TRANSF"/>
    <property type="match status" value="1"/>
</dbReference>
<comment type="subcellular location">
    <subcellularLocation>
        <location evidence="1">Membrane</location>
        <topology evidence="1">Multi-pass membrane protein</topology>
    </subcellularLocation>
</comment>